<dbReference type="EMBL" id="CP040916">
    <property type="protein sequence ID" value="QDQ09320.1"/>
    <property type="molecule type" value="Genomic_DNA"/>
</dbReference>
<proteinExistence type="predicted"/>
<dbReference type="Proteomes" id="UP000316806">
    <property type="component" value="Chromosome"/>
</dbReference>
<reference evidence="2 3" key="1">
    <citation type="journal article" date="2019" name="J. Ind. Microbiol. Biotechnol.">
        <title>The complete genomic sequence of Streptomyces spectabilis NRRL-2792 and identification of secondary metabolite biosynthetic gene clusters.</title>
        <authorList>
            <person name="Sinha A."/>
            <person name="Phillips-Salemka S."/>
            <person name="Niraula T.A."/>
            <person name="Short K.A."/>
            <person name="Niraula N.P."/>
        </authorList>
    </citation>
    <scope>NUCLEOTIDE SEQUENCE [LARGE SCALE GENOMIC DNA]</scope>
    <source>
        <strain evidence="2 3">NRRL 2792</strain>
    </source>
</reference>
<name>A0A516R108_STRST</name>
<evidence type="ECO:0000313" key="2">
    <source>
        <dbReference type="EMBL" id="QDQ09320.1"/>
    </source>
</evidence>
<dbReference type="Pfam" id="PF19457">
    <property type="entry name" value="DUF5994"/>
    <property type="match status" value="1"/>
</dbReference>
<gene>
    <name evidence="2" type="ORF">FH965_01030</name>
</gene>
<protein>
    <submittedName>
        <fullName evidence="2">Uncharacterized protein</fullName>
    </submittedName>
</protein>
<dbReference type="InterPro" id="IPR046036">
    <property type="entry name" value="DUF5994"/>
</dbReference>
<sequence length="162" mass="17807">MDAPDTHRSRRPHPRRSAPPPPARLALRPPTFPPGPVCGAWWPHSDDLAVELPALAEAFALKKVRVTRIASHRDTWSATPHAVPVPGHTVQAAWLVSGCDPHTIRLFSHNFRRWDLLVVPHDTADTAAARLMTAASDRTNRLTASALVAAERRLLPRSDTAD</sequence>
<accession>A0A516R108</accession>
<evidence type="ECO:0000256" key="1">
    <source>
        <dbReference type="SAM" id="MobiDB-lite"/>
    </source>
</evidence>
<dbReference type="RefSeq" id="WP_144000899.1">
    <property type="nucleotide sequence ID" value="NZ_CP040916.1"/>
</dbReference>
<organism evidence="2 3">
    <name type="scientific">Streptomyces spectabilis</name>
    <dbReference type="NCBI Taxonomy" id="68270"/>
    <lineage>
        <taxon>Bacteria</taxon>
        <taxon>Bacillati</taxon>
        <taxon>Actinomycetota</taxon>
        <taxon>Actinomycetes</taxon>
        <taxon>Kitasatosporales</taxon>
        <taxon>Streptomycetaceae</taxon>
        <taxon>Streptomyces</taxon>
    </lineage>
</organism>
<feature type="region of interest" description="Disordered" evidence="1">
    <location>
        <begin position="1"/>
        <end position="29"/>
    </location>
</feature>
<dbReference type="AlphaFoldDB" id="A0A516R108"/>
<evidence type="ECO:0000313" key="3">
    <source>
        <dbReference type="Proteomes" id="UP000316806"/>
    </source>
</evidence>